<organism evidence="3 4">
    <name type="scientific">Mucilaginibacter paludis DSM 18603</name>
    <dbReference type="NCBI Taxonomy" id="714943"/>
    <lineage>
        <taxon>Bacteria</taxon>
        <taxon>Pseudomonadati</taxon>
        <taxon>Bacteroidota</taxon>
        <taxon>Sphingobacteriia</taxon>
        <taxon>Sphingobacteriales</taxon>
        <taxon>Sphingobacteriaceae</taxon>
        <taxon>Mucilaginibacter</taxon>
    </lineage>
</organism>
<dbReference type="eggNOG" id="COG1372">
    <property type="taxonomic scope" value="Bacteria"/>
</dbReference>
<dbReference type="OrthoDB" id="903892at2"/>
<feature type="signal peptide" evidence="1">
    <location>
        <begin position="1"/>
        <end position="19"/>
    </location>
</feature>
<reference evidence="3" key="1">
    <citation type="submission" date="2011-09" db="EMBL/GenBank/DDBJ databases">
        <title>The permanent draft genome of Mucilaginibacter paludis DSM 18603.</title>
        <authorList>
            <consortium name="US DOE Joint Genome Institute (JGI-PGF)"/>
            <person name="Lucas S."/>
            <person name="Han J."/>
            <person name="Lapidus A."/>
            <person name="Bruce D."/>
            <person name="Goodwin L."/>
            <person name="Pitluck S."/>
            <person name="Peters L."/>
            <person name="Kyrpides N."/>
            <person name="Mavromatis K."/>
            <person name="Ivanova N."/>
            <person name="Mikhailova N."/>
            <person name="Held B."/>
            <person name="Detter J.C."/>
            <person name="Tapia R."/>
            <person name="Han C."/>
            <person name="Land M."/>
            <person name="Hauser L."/>
            <person name="Markowitz V."/>
            <person name="Cheng J.-F."/>
            <person name="Hugenholtz P."/>
            <person name="Woyke T."/>
            <person name="Wu D."/>
            <person name="Tindall B."/>
            <person name="Brambilla E."/>
            <person name="Klenk H.-P."/>
            <person name="Eisen J.A."/>
        </authorList>
    </citation>
    <scope>NUCLEOTIDE SEQUENCE [LARGE SCALE GENOMIC DNA]</scope>
    <source>
        <strain evidence="3">DSM 18603</strain>
    </source>
</reference>
<evidence type="ECO:0000313" key="3">
    <source>
        <dbReference type="EMBL" id="EHQ25601.1"/>
    </source>
</evidence>
<dbReference type="Proteomes" id="UP000002774">
    <property type="component" value="Chromosome"/>
</dbReference>
<keyword evidence="1" id="KW-0732">Signal</keyword>
<accession>H1XZB3</accession>
<gene>
    <name evidence="3" type="ORF">Mucpa_1443</name>
</gene>
<proteinExistence type="predicted"/>
<evidence type="ECO:0000256" key="1">
    <source>
        <dbReference type="SAM" id="SignalP"/>
    </source>
</evidence>
<feature type="chain" id="PRO_5003558671" description="DUF5977 domain-containing protein" evidence="1">
    <location>
        <begin position="20"/>
        <end position="336"/>
    </location>
</feature>
<keyword evidence="4" id="KW-1185">Reference proteome</keyword>
<dbReference type="RefSeq" id="WP_008505399.1">
    <property type="nucleotide sequence ID" value="NZ_CM001403.1"/>
</dbReference>
<evidence type="ECO:0000259" key="2">
    <source>
        <dbReference type="Pfam" id="PF19404"/>
    </source>
</evidence>
<evidence type="ECO:0000313" key="4">
    <source>
        <dbReference type="Proteomes" id="UP000002774"/>
    </source>
</evidence>
<dbReference type="HOGENOM" id="CLU_825885_0_0_10"/>
<feature type="domain" description="DUF5977" evidence="2">
    <location>
        <begin position="143"/>
        <end position="207"/>
    </location>
</feature>
<dbReference type="Pfam" id="PF19404">
    <property type="entry name" value="DUF5977"/>
    <property type="match status" value="1"/>
</dbReference>
<name>H1XZB3_9SPHI</name>
<sequence>MKKIILFFITILSGNIIFAQSFSGPSSALTGSTITLTAVGETAQGFNTTGYNFNAITQIDNSQTVVTSPSGVNPNLVNFSVTQVVNVYGSSNQPTTIKVSVSNPTNFAITARFYIQCTYYTGVTSHSGYISYTITVNPTPPTYGNSPQSATFTKNNCGPGYVGTQVTITVPANQFTSNISYPDANQKAINYLNAQGQSSANAQGTCLTAIFVRTEFLNSYTVTTDHKTWNEQANQYITDGTTDVTFADITLKTYSDAACTIPLSLTNPLTVNISQSSTYGPTTQLSYTVPAGSSSLELKSAFPVLVVDNTNYDYDENIFRWDVIANGTDYVAKPTN</sequence>
<protein>
    <recommendedName>
        <fullName evidence="2">DUF5977 domain-containing protein</fullName>
    </recommendedName>
</protein>
<dbReference type="InterPro" id="IPR046020">
    <property type="entry name" value="DUF5977"/>
</dbReference>
<dbReference type="EMBL" id="CM001403">
    <property type="protein sequence ID" value="EHQ25601.1"/>
    <property type="molecule type" value="Genomic_DNA"/>
</dbReference>
<dbReference type="AlphaFoldDB" id="H1XZB3"/>